<accession>A0A9N9C3K0</accession>
<dbReference type="Proteomes" id="UP000789831">
    <property type="component" value="Unassembled WGS sequence"/>
</dbReference>
<protein>
    <submittedName>
        <fullName evidence="2">3016_t:CDS:1</fullName>
    </submittedName>
</protein>
<gene>
    <name evidence="2" type="ORF">AGERDE_LOCUS8536</name>
</gene>
<feature type="non-terminal residue" evidence="2">
    <location>
        <position position="49"/>
    </location>
</feature>
<evidence type="ECO:0000313" key="2">
    <source>
        <dbReference type="EMBL" id="CAG8589542.1"/>
    </source>
</evidence>
<dbReference type="AlphaFoldDB" id="A0A9N9C3K0"/>
<keyword evidence="3" id="KW-1185">Reference proteome</keyword>
<feature type="compositionally biased region" description="Basic residues" evidence="1">
    <location>
        <begin position="11"/>
        <end position="28"/>
    </location>
</feature>
<reference evidence="2" key="1">
    <citation type="submission" date="2021-06" db="EMBL/GenBank/DDBJ databases">
        <authorList>
            <person name="Kallberg Y."/>
            <person name="Tangrot J."/>
            <person name="Rosling A."/>
        </authorList>
    </citation>
    <scope>NUCLEOTIDE SEQUENCE</scope>
    <source>
        <strain evidence="2">MT106</strain>
    </source>
</reference>
<sequence>MLIKSDPKARGTAKKQQHLTHNRCSRKLKVQHELEKFAMDSHNDGDETN</sequence>
<proteinExistence type="predicted"/>
<comment type="caution">
    <text evidence="2">The sequence shown here is derived from an EMBL/GenBank/DDBJ whole genome shotgun (WGS) entry which is preliminary data.</text>
</comment>
<dbReference type="EMBL" id="CAJVPL010001841">
    <property type="protein sequence ID" value="CAG8589542.1"/>
    <property type="molecule type" value="Genomic_DNA"/>
</dbReference>
<evidence type="ECO:0000313" key="3">
    <source>
        <dbReference type="Proteomes" id="UP000789831"/>
    </source>
</evidence>
<name>A0A9N9C3K0_9GLOM</name>
<organism evidence="2 3">
    <name type="scientific">Ambispora gerdemannii</name>
    <dbReference type="NCBI Taxonomy" id="144530"/>
    <lineage>
        <taxon>Eukaryota</taxon>
        <taxon>Fungi</taxon>
        <taxon>Fungi incertae sedis</taxon>
        <taxon>Mucoromycota</taxon>
        <taxon>Glomeromycotina</taxon>
        <taxon>Glomeromycetes</taxon>
        <taxon>Archaeosporales</taxon>
        <taxon>Ambisporaceae</taxon>
        <taxon>Ambispora</taxon>
    </lineage>
</organism>
<feature type="region of interest" description="Disordered" evidence="1">
    <location>
        <begin position="1"/>
        <end position="28"/>
    </location>
</feature>
<evidence type="ECO:0000256" key="1">
    <source>
        <dbReference type="SAM" id="MobiDB-lite"/>
    </source>
</evidence>